<comment type="caution">
    <text evidence="1">The sequence shown here is derived from an EMBL/GenBank/DDBJ whole genome shotgun (WGS) entry which is preliminary data.</text>
</comment>
<evidence type="ECO:0000313" key="1">
    <source>
        <dbReference type="EMBL" id="TRW24231.1"/>
    </source>
</evidence>
<name>A0A552V175_9FLAO</name>
<reference evidence="1 2" key="1">
    <citation type="submission" date="2019-07" db="EMBL/GenBank/DDBJ databases">
        <title>Flavobacterium sp. nov., isolated from glacier ice.</title>
        <authorList>
            <person name="Liu Q."/>
            <person name="Xin Y.-H."/>
        </authorList>
    </citation>
    <scope>NUCLEOTIDE SEQUENCE [LARGE SCALE GENOMIC DNA]</scope>
    <source>
        <strain evidence="1 2">ZT4R6</strain>
    </source>
</reference>
<protein>
    <submittedName>
        <fullName evidence="1">Uncharacterized protein</fullName>
    </submittedName>
</protein>
<evidence type="ECO:0000313" key="2">
    <source>
        <dbReference type="Proteomes" id="UP000320643"/>
    </source>
</evidence>
<proteinExistence type="predicted"/>
<organism evidence="1 2">
    <name type="scientific">Flavobacterium zepuense</name>
    <dbReference type="NCBI Taxonomy" id="2593302"/>
    <lineage>
        <taxon>Bacteria</taxon>
        <taxon>Pseudomonadati</taxon>
        <taxon>Bacteroidota</taxon>
        <taxon>Flavobacteriia</taxon>
        <taxon>Flavobacteriales</taxon>
        <taxon>Flavobacteriaceae</taxon>
        <taxon>Flavobacterium</taxon>
    </lineage>
</organism>
<dbReference type="EMBL" id="VJVZ01000006">
    <property type="protein sequence ID" value="TRW24231.1"/>
    <property type="molecule type" value="Genomic_DNA"/>
</dbReference>
<keyword evidence="2" id="KW-1185">Reference proteome</keyword>
<dbReference type="AlphaFoldDB" id="A0A552V175"/>
<sequence>MTTAQLLKYLTALEKDERLSVWHFALLTAILYLGYRQGQNRIIKVSRSKIMALSHVNTLPTYHKYFKELQDMGYIVYRPSYHPGYRSEVELVKP</sequence>
<gene>
    <name evidence="1" type="ORF">FMM05_10370</name>
</gene>
<dbReference type="Proteomes" id="UP000320643">
    <property type="component" value="Unassembled WGS sequence"/>
</dbReference>
<dbReference type="OrthoDB" id="1442826at2"/>
<accession>A0A552V175</accession>